<evidence type="ECO:0000256" key="2">
    <source>
        <dbReference type="ARBA" id="ARBA00022840"/>
    </source>
</evidence>
<evidence type="ECO:0000256" key="1">
    <source>
        <dbReference type="ARBA" id="ARBA00022741"/>
    </source>
</evidence>
<evidence type="ECO:0000313" key="5">
    <source>
        <dbReference type="Proteomes" id="UP000291343"/>
    </source>
</evidence>
<dbReference type="SUPFAM" id="SSF48592">
    <property type="entry name" value="GroEL equatorial domain-like"/>
    <property type="match status" value="1"/>
</dbReference>
<dbReference type="InterPro" id="IPR027413">
    <property type="entry name" value="GROEL-like_equatorial_sf"/>
</dbReference>
<reference evidence="4 5" key="1">
    <citation type="journal article" date="2017" name="Gigascience">
        <title>Genome sequence of the small brown planthopper, Laodelphax striatellus.</title>
        <authorList>
            <person name="Zhu J."/>
            <person name="Jiang F."/>
            <person name="Wang X."/>
            <person name="Yang P."/>
            <person name="Bao Y."/>
            <person name="Zhao W."/>
            <person name="Wang W."/>
            <person name="Lu H."/>
            <person name="Wang Q."/>
            <person name="Cui N."/>
            <person name="Li J."/>
            <person name="Chen X."/>
            <person name="Luo L."/>
            <person name="Yu J."/>
            <person name="Kang L."/>
            <person name="Cui F."/>
        </authorList>
    </citation>
    <scope>NUCLEOTIDE SEQUENCE [LARGE SCALE GENOMIC DNA]</scope>
    <source>
        <strain evidence="4">Lst14</strain>
    </source>
</reference>
<organism evidence="4 5">
    <name type="scientific">Laodelphax striatellus</name>
    <name type="common">Small brown planthopper</name>
    <name type="synonym">Delphax striatella</name>
    <dbReference type="NCBI Taxonomy" id="195883"/>
    <lineage>
        <taxon>Eukaryota</taxon>
        <taxon>Metazoa</taxon>
        <taxon>Ecdysozoa</taxon>
        <taxon>Arthropoda</taxon>
        <taxon>Hexapoda</taxon>
        <taxon>Insecta</taxon>
        <taxon>Pterygota</taxon>
        <taxon>Neoptera</taxon>
        <taxon>Paraneoptera</taxon>
        <taxon>Hemiptera</taxon>
        <taxon>Auchenorrhyncha</taxon>
        <taxon>Fulgoroidea</taxon>
        <taxon>Delphacidae</taxon>
        <taxon>Criomorphinae</taxon>
        <taxon>Laodelphax</taxon>
    </lineage>
</organism>
<gene>
    <name evidence="4" type="ORF">LSTR_LSTR017351</name>
</gene>
<dbReference type="InParanoid" id="A0A482X6V1"/>
<dbReference type="GO" id="GO:0140662">
    <property type="term" value="F:ATP-dependent protein folding chaperone"/>
    <property type="evidence" value="ECO:0007669"/>
    <property type="project" value="InterPro"/>
</dbReference>
<sequence>MVMACAVMEAAAKTAGKEAVAMEAYAKALMMLPTTIADNAGYDSAQLVSELRAAHVKGHNTSGLDMDAVKIGCMKE</sequence>
<accession>A0A482X6V1</accession>
<evidence type="ECO:0008006" key="6">
    <source>
        <dbReference type="Google" id="ProtNLM"/>
    </source>
</evidence>
<protein>
    <recommendedName>
        <fullName evidence="6">T-complex protein 1 subunit beta</fullName>
    </recommendedName>
</protein>
<dbReference type="PANTHER" id="PTHR11353">
    <property type="entry name" value="CHAPERONIN"/>
    <property type="match status" value="1"/>
</dbReference>
<evidence type="ECO:0000313" key="4">
    <source>
        <dbReference type="EMBL" id="RZF41011.1"/>
    </source>
</evidence>
<dbReference type="OrthoDB" id="8066763at2759"/>
<name>A0A482X6V1_LAOST</name>
<comment type="caution">
    <text evidence="4">The sequence shown here is derived from an EMBL/GenBank/DDBJ whole genome shotgun (WGS) entry which is preliminary data.</text>
</comment>
<keyword evidence="3" id="KW-0143">Chaperone</keyword>
<dbReference type="AlphaFoldDB" id="A0A482X6V1"/>
<dbReference type="STRING" id="195883.A0A482X6V1"/>
<dbReference type="Pfam" id="PF00118">
    <property type="entry name" value="Cpn60_TCP1"/>
    <property type="match status" value="1"/>
</dbReference>
<dbReference type="InterPro" id="IPR017998">
    <property type="entry name" value="Chaperone_TCP-1"/>
</dbReference>
<keyword evidence="5" id="KW-1185">Reference proteome</keyword>
<proteinExistence type="predicted"/>
<dbReference type="Proteomes" id="UP000291343">
    <property type="component" value="Unassembled WGS sequence"/>
</dbReference>
<dbReference type="InterPro" id="IPR002423">
    <property type="entry name" value="Cpn60/GroEL/TCP-1"/>
</dbReference>
<dbReference type="Gene3D" id="1.10.560.10">
    <property type="entry name" value="GroEL-like equatorial domain"/>
    <property type="match status" value="1"/>
</dbReference>
<dbReference type="GO" id="GO:0005524">
    <property type="term" value="F:ATP binding"/>
    <property type="evidence" value="ECO:0007669"/>
    <property type="project" value="UniProtKB-KW"/>
</dbReference>
<dbReference type="EMBL" id="QKKF02017265">
    <property type="protein sequence ID" value="RZF41011.1"/>
    <property type="molecule type" value="Genomic_DNA"/>
</dbReference>
<keyword evidence="1" id="KW-0547">Nucleotide-binding</keyword>
<evidence type="ECO:0000256" key="3">
    <source>
        <dbReference type="ARBA" id="ARBA00023186"/>
    </source>
</evidence>
<keyword evidence="2" id="KW-0067">ATP-binding</keyword>
<dbReference type="SMR" id="A0A482X6V1"/>